<evidence type="ECO:0000313" key="6">
    <source>
        <dbReference type="Proteomes" id="UP000515243"/>
    </source>
</evidence>
<reference evidence="4 6" key="2">
    <citation type="submission" date="2019-05" db="EMBL/GenBank/DDBJ databases">
        <authorList>
            <person name="Schori C."/>
            <person name="Ahrens C."/>
        </authorList>
    </citation>
    <scope>NUCLEOTIDE SEQUENCE [LARGE SCALE GENOMIC DNA]</scope>
    <source>
        <strain evidence="4 6">DSM 10702</strain>
    </source>
</reference>
<evidence type="ECO:0000313" key="5">
    <source>
        <dbReference type="Proteomes" id="UP000238081"/>
    </source>
</evidence>
<feature type="signal peptide" evidence="1">
    <location>
        <begin position="1"/>
        <end position="20"/>
    </location>
</feature>
<evidence type="ECO:0000259" key="2">
    <source>
        <dbReference type="Pfam" id="PF17118"/>
    </source>
</evidence>
<proteinExistence type="predicted"/>
<dbReference type="EMBL" id="LRDH01000067">
    <property type="protein sequence ID" value="PPV16769.1"/>
    <property type="molecule type" value="Genomic_DNA"/>
</dbReference>
<dbReference type="AlphaFoldDB" id="A0A2S7FE27"/>
<dbReference type="PROSITE" id="PS51257">
    <property type="entry name" value="PROKAR_LIPOPROTEIN"/>
    <property type="match status" value="1"/>
</dbReference>
<dbReference type="KEGG" id="cbut:ATN24_19120"/>
<dbReference type="RefSeq" id="WP_027634736.1">
    <property type="nucleotide sequence ID" value="NZ_AP019717.1"/>
</dbReference>
<dbReference type="Pfam" id="PF17118">
    <property type="entry name" value="DUF5105"/>
    <property type="match status" value="1"/>
</dbReference>
<evidence type="ECO:0000256" key="1">
    <source>
        <dbReference type="SAM" id="SignalP"/>
    </source>
</evidence>
<feature type="chain" id="PRO_5042351757" evidence="1">
    <location>
        <begin position="21"/>
        <end position="221"/>
    </location>
</feature>
<organism evidence="3 5">
    <name type="scientific">Clostridium butyricum</name>
    <dbReference type="NCBI Taxonomy" id="1492"/>
    <lineage>
        <taxon>Bacteria</taxon>
        <taxon>Bacillati</taxon>
        <taxon>Bacillota</taxon>
        <taxon>Clostridia</taxon>
        <taxon>Eubacteriales</taxon>
        <taxon>Clostridiaceae</taxon>
        <taxon>Clostridium</taxon>
    </lineage>
</organism>
<dbReference type="EMBL" id="CP040627">
    <property type="protein sequence ID" value="QMW92987.1"/>
    <property type="molecule type" value="Genomic_DNA"/>
</dbReference>
<reference evidence="3 5" key="1">
    <citation type="submission" date="2016-01" db="EMBL/GenBank/DDBJ databases">
        <title>Characterization of the Clostridium difficile lineages that are prevalent in Hong Kong and China.</title>
        <authorList>
            <person name="Kwok J.S.-L."/>
            <person name="Lam W.-Y."/>
            <person name="Ip M."/>
            <person name="Chan T.-F."/>
            <person name="Hawkey P.M."/>
            <person name="Tsui S.K.-W."/>
        </authorList>
    </citation>
    <scope>NUCLEOTIDE SEQUENCE [LARGE SCALE GENOMIC DNA]</scope>
    <source>
        <strain evidence="3 5">300064</strain>
    </source>
</reference>
<accession>A0A2S7FE27</accession>
<evidence type="ECO:0000313" key="4">
    <source>
        <dbReference type="EMBL" id="QMW92987.1"/>
    </source>
</evidence>
<dbReference type="Proteomes" id="UP000515243">
    <property type="component" value="Chromosome 2"/>
</dbReference>
<feature type="domain" description="DUF5105" evidence="2">
    <location>
        <begin position="24"/>
        <end position="187"/>
    </location>
</feature>
<gene>
    <name evidence="3" type="ORF">AWN73_09660</name>
    <name evidence="4" type="ORF">FF104_18890</name>
</gene>
<dbReference type="OrthoDB" id="1934033at2"/>
<sequence>MNKLKKIATLLLTTFMLSIAMVGCGEKIESPELVTESYYDLIVYGDTSKLESMGLGSDDVDTLKEEIQTQLKTQTKNNFTASGLKITDEQLENVINAQNEAMKKISCTVEPVSSDKQTAVVTLKTNYLNITEADEKAANEAVKEAQSMGITSQKELLEKATELYINKLIDACKNIEPSSETVEKNMTLKLQSFDVNGKAKKMWAPENPVTFGNDIGTMVTH</sequence>
<keyword evidence="1" id="KW-0732">Signal</keyword>
<dbReference type="InterPro" id="IPR031343">
    <property type="entry name" value="DUF5105"/>
</dbReference>
<dbReference type="GeneID" id="92946282"/>
<name>A0A2S7FE27_CLOBU</name>
<protein>
    <submittedName>
        <fullName evidence="4">DUF5105 domain-containing protein</fullName>
    </submittedName>
</protein>
<dbReference type="Proteomes" id="UP000238081">
    <property type="component" value="Unassembled WGS sequence"/>
</dbReference>
<evidence type="ECO:0000313" key="3">
    <source>
        <dbReference type="EMBL" id="PPV16769.1"/>
    </source>
</evidence>